<name>A0A2N6Q809_9BACT</name>
<dbReference type="PANTHER" id="PTHR43745:SF2">
    <property type="entry name" value="NITROREDUCTASE MJ1384-RELATED"/>
    <property type="match status" value="1"/>
</dbReference>
<dbReference type="STRING" id="1122992.GCA_000455445_02676"/>
<dbReference type="EMBL" id="PNGI01000002">
    <property type="protein sequence ID" value="PMC11141.1"/>
    <property type="molecule type" value="Genomic_DNA"/>
</dbReference>
<dbReference type="GeneID" id="93331701"/>
<comment type="caution">
    <text evidence="2">The sequence shown here is derived from an EMBL/GenBank/DDBJ whole genome shotgun (WGS) entry which is preliminary data.</text>
</comment>
<organism evidence="2 3">
    <name type="scientific">Hoylesella timonensis</name>
    <dbReference type="NCBI Taxonomy" id="386414"/>
    <lineage>
        <taxon>Bacteria</taxon>
        <taxon>Pseudomonadati</taxon>
        <taxon>Bacteroidota</taxon>
        <taxon>Bacteroidia</taxon>
        <taxon>Bacteroidales</taxon>
        <taxon>Prevotellaceae</taxon>
        <taxon>Hoylesella</taxon>
    </lineage>
</organism>
<dbReference type="CDD" id="cd02142">
    <property type="entry name" value="McbC_SagB-like_oxidoreductase"/>
    <property type="match status" value="1"/>
</dbReference>
<proteinExistence type="predicted"/>
<gene>
    <name evidence="2" type="ORF">CJ232_02265</name>
</gene>
<dbReference type="AlphaFoldDB" id="A0A2N6Q809"/>
<dbReference type="InterPro" id="IPR029479">
    <property type="entry name" value="Nitroreductase"/>
</dbReference>
<dbReference type="Pfam" id="PF00881">
    <property type="entry name" value="Nitroreductase"/>
    <property type="match status" value="1"/>
</dbReference>
<evidence type="ECO:0000313" key="3">
    <source>
        <dbReference type="Proteomes" id="UP000235661"/>
    </source>
</evidence>
<evidence type="ECO:0000313" key="2">
    <source>
        <dbReference type="EMBL" id="PMC11141.1"/>
    </source>
</evidence>
<feature type="domain" description="Nitroreductase" evidence="1">
    <location>
        <begin position="96"/>
        <end position="281"/>
    </location>
</feature>
<dbReference type="Proteomes" id="UP000235661">
    <property type="component" value="Unassembled WGS sequence"/>
</dbReference>
<dbReference type="InterPro" id="IPR052544">
    <property type="entry name" value="Bacteriocin_Proc_Enz"/>
</dbReference>
<dbReference type="NCBIfam" id="TIGR03605">
    <property type="entry name" value="antibiot_sagB"/>
    <property type="match status" value="1"/>
</dbReference>
<accession>A0A2N6Q809</accession>
<dbReference type="InterPro" id="IPR000415">
    <property type="entry name" value="Nitroreductase-like"/>
</dbReference>
<dbReference type="RefSeq" id="WP_025072924.1">
    <property type="nucleotide sequence ID" value="NZ_JADMXI010000012.1"/>
</dbReference>
<reference evidence="2 3" key="1">
    <citation type="submission" date="2017-09" db="EMBL/GenBank/DDBJ databases">
        <title>Bacterial strain isolated from the female urinary microbiota.</title>
        <authorList>
            <person name="Thomas-White K."/>
            <person name="Kumar N."/>
            <person name="Forster S."/>
            <person name="Putonti C."/>
            <person name="Lawley T."/>
            <person name="Wolfe A.J."/>
        </authorList>
    </citation>
    <scope>NUCLEOTIDE SEQUENCE [LARGE SCALE GENOMIC DNA]</scope>
    <source>
        <strain evidence="2 3">UMB0818</strain>
    </source>
</reference>
<dbReference type="Gene3D" id="3.40.109.10">
    <property type="entry name" value="NADH Oxidase"/>
    <property type="match status" value="1"/>
</dbReference>
<evidence type="ECO:0000259" key="1">
    <source>
        <dbReference type="Pfam" id="PF00881"/>
    </source>
</evidence>
<sequence length="286" mass="32907">MDKETLTNREFDVIRKKDSSIYNTIKYESSLCMQYMLASKYDLLDVQKLSRLTFGFYHPFVLQRAAQPFKRYEGHEKYSLNNYEDSSMNVNIFDVLKSRKSTKKYEPYNISLKELYYLLRYSYGINRKESINNGVTWKFRPVPSGGGLFASELYVVTINSQIPKGLYHYSPDDNSLEVVKYGDFLSVMQAHSGADPYINSENVSCIIFTTTFIDRMYIKYGERAYRFILLEVGFLGQTISLLAEALNLGSCMLGGYHDSNIEDFLGIDGQLESIQNSIVIGKRKDG</sequence>
<dbReference type="SUPFAM" id="SSF55469">
    <property type="entry name" value="FMN-dependent nitroreductase-like"/>
    <property type="match status" value="1"/>
</dbReference>
<dbReference type="InterPro" id="IPR020051">
    <property type="entry name" value="SagB-type_dehydrogenase"/>
</dbReference>
<dbReference type="PANTHER" id="PTHR43745">
    <property type="entry name" value="NITROREDUCTASE MJ1384-RELATED"/>
    <property type="match status" value="1"/>
</dbReference>
<protein>
    <submittedName>
        <fullName evidence="2">Dehydrogenase</fullName>
    </submittedName>
</protein>
<dbReference type="GO" id="GO:0016491">
    <property type="term" value="F:oxidoreductase activity"/>
    <property type="evidence" value="ECO:0007669"/>
    <property type="project" value="InterPro"/>
</dbReference>